<evidence type="ECO:0000256" key="5">
    <source>
        <dbReference type="ARBA" id="ARBA00023159"/>
    </source>
</evidence>
<evidence type="ECO:0000313" key="11">
    <source>
        <dbReference type="EMBL" id="KAJ4849337.1"/>
    </source>
</evidence>
<dbReference type="GO" id="GO:0003677">
    <property type="term" value="F:DNA binding"/>
    <property type="evidence" value="ECO:0007669"/>
    <property type="project" value="UniProtKB-KW"/>
</dbReference>
<dbReference type="GO" id="GO:0080090">
    <property type="term" value="P:regulation of primary metabolic process"/>
    <property type="evidence" value="ECO:0007669"/>
    <property type="project" value="UniProtKB-ARBA"/>
</dbReference>
<keyword evidence="3" id="KW-0805">Transcription regulation</keyword>
<dbReference type="PANTHER" id="PTHR47999:SF24">
    <property type="entry name" value="TRANSCRIPTION FACTOR MYB90"/>
    <property type="match status" value="1"/>
</dbReference>
<evidence type="ECO:0000256" key="7">
    <source>
        <dbReference type="ARBA" id="ARBA00023242"/>
    </source>
</evidence>
<sequence>MDSSKIWLLVPINVSSITGEAKEFELKVRQIVGHHNDKKGACGDGIIISPTNSPTQEDSHPFSTKVVNSSRCDDTLSLQELRGDNSTQDCDIELGNKRVVTAITSFASFNSMEVGKTLEFGHELDLEVTRGRRGAWTDEEDKLLRLCIEQYGEGKLHLVPSTAGLNTGRKSYRQRWLNYLKPSFKRREFSVDEVDLMVRMHDLWAELEVKLIGVFDPGLREGT</sequence>
<reference evidence="11" key="2">
    <citation type="journal article" date="2023" name="Plants (Basel)">
        <title>Annotation of the Turnera subulata (Passifloraceae) Draft Genome Reveals the S-Locus Evolved after the Divergence of Turneroideae from Passifloroideae in a Stepwise Manner.</title>
        <authorList>
            <person name="Henning P.M."/>
            <person name="Roalson E.H."/>
            <person name="Mir W."/>
            <person name="McCubbin A.G."/>
            <person name="Shore J.S."/>
        </authorList>
    </citation>
    <scope>NUCLEOTIDE SEQUENCE</scope>
    <source>
        <strain evidence="11">F60SS</strain>
    </source>
</reference>
<dbReference type="PROSITE" id="PS50090">
    <property type="entry name" value="MYB_LIKE"/>
    <property type="match status" value="1"/>
</dbReference>
<name>A0A9Q0GIA3_9ROSI</name>
<dbReference type="Gene3D" id="1.10.10.60">
    <property type="entry name" value="Homeodomain-like"/>
    <property type="match status" value="1"/>
</dbReference>
<comment type="subcellular location">
    <subcellularLocation>
        <location evidence="1">Nucleus</location>
    </subcellularLocation>
</comment>
<keyword evidence="4" id="KW-0238">DNA-binding</keyword>
<accession>A0A9Q0GIA3</accession>
<organism evidence="11 12">
    <name type="scientific">Turnera subulata</name>
    <dbReference type="NCBI Taxonomy" id="218843"/>
    <lineage>
        <taxon>Eukaryota</taxon>
        <taxon>Viridiplantae</taxon>
        <taxon>Streptophyta</taxon>
        <taxon>Embryophyta</taxon>
        <taxon>Tracheophyta</taxon>
        <taxon>Spermatophyta</taxon>
        <taxon>Magnoliopsida</taxon>
        <taxon>eudicotyledons</taxon>
        <taxon>Gunneridae</taxon>
        <taxon>Pentapetalae</taxon>
        <taxon>rosids</taxon>
        <taxon>fabids</taxon>
        <taxon>Malpighiales</taxon>
        <taxon>Passifloraceae</taxon>
        <taxon>Turnera</taxon>
    </lineage>
</organism>
<reference evidence="11" key="1">
    <citation type="submission" date="2022-02" db="EMBL/GenBank/DDBJ databases">
        <authorList>
            <person name="Henning P.M."/>
            <person name="McCubbin A.G."/>
            <person name="Shore J.S."/>
        </authorList>
    </citation>
    <scope>NUCLEOTIDE SEQUENCE</scope>
    <source>
        <strain evidence="11">F60SS</strain>
        <tissue evidence="11">Leaves</tissue>
    </source>
</reference>
<dbReference type="AlphaFoldDB" id="A0A9Q0GIA3"/>
<dbReference type="CDD" id="cd00167">
    <property type="entry name" value="SANT"/>
    <property type="match status" value="1"/>
</dbReference>
<evidence type="ECO:0000256" key="1">
    <source>
        <dbReference type="ARBA" id="ARBA00004123"/>
    </source>
</evidence>
<evidence type="ECO:0000259" key="9">
    <source>
        <dbReference type="PROSITE" id="PS50090"/>
    </source>
</evidence>
<feature type="compositionally biased region" description="Polar residues" evidence="8">
    <location>
        <begin position="49"/>
        <end position="65"/>
    </location>
</feature>
<evidence type="ECO:0000256" key="8">
    <source>
        <dbReference type="SAM" id="MobiDB-lite"/>
    </source>
</evidence>
<dbReference type="PANTHER" id="PTHR47999">
    <property type="entry name" value="TRANSCRIPTION FACTOR MYB8-RELATED-RELATED"/>
    <property type="match status" value="1"/>
</dbReference>
<feature type="region of interest" description="Disordered" evidence="8">
    <location>
        <begin position="43"/>
        <end position="65"/>
    </location>
</feature>
<dbReference type="Proteomes" id="UP001141552">
    <property type="component" value="Unassembled WGS sequence"/>
</dbReference>
<dbReference type="Pfam" id="PF00249">
    <property type="entry name" value="Myb_DNA-binding"/>
    <property type="match status" value="1"/>
</dbReference>
<dbReference type="InterPro" id="IPR001005">
    <property type="entry name" value="SANT/Myb"/>
</dbReference>
<keyword evidence="6" id="KW-0804">Transcription</keyword>
<protein>
    <recommendedName>
        <fullName evidence="13">HTH myb-type domain-containing protein</fullName>
    </recommendedName>
</protein>
<proteinExistence type="predicted"/>
<evidence type="ECO:0000313" key="12">
    <source>
        <dbReference type="Proteomes" id="UP001141552"/>
    </source>
</evidence>
<evidence type="ECO:0008006" key="13">
    <source>
        <dbReference type="Google" id="ProtNLM"/>
    </source>
</evidence>
<evidence type="ECO:0000256" key="3">
    <source>
        <dbReference type="ARBA" id="ARBA00023015"/>
    </source>
</evidence>
<comment type="caution">
    <text evidence="11">The sequence shown here is derived from an EMBL/GenBank/DDBJ whole genome shotgun (WGS) entry which is preliminary data.</text>
</comment>
<evidence type="ECO:0000256" key="2">
    <source>
        <dbReference type="ARBA" id="ARBA00022737"/>
    </source>
</evidence>
<evidence type="ECO:0000256" key="4">
    <source>
        <dbReference type="ARBA" id="ARBA00023125"/>
    </source>
</evidence>
<dbReference type="PROSITE" id="PS51294">
    <property type="entry name" value="HTH_MYB"/>
    <property type="match status" value="1"/>
</dbReference>
<dbReference type="InterPro" id="IPR015495">
    <property type="entry name" value="Myb_TF_plants"/>
</dbReference>
<keyword evidence="2" id="KW-0677">Repeat</keyword>
<dbReference type="FunFam" id="1.10.10.60:FF:000218">
    <property type="entry name" value="Myb transcription factor"/>
    <property type="match status" value="1"/>
</dbReference>
<keyword evidence="5" id="KW-0010">Activator</keyword>
<dbReference type="SUPFAM" id="SSF46689">
    <property type="entry name" value="Homeodomain-like"/>
    <property type="match status" value="1"/>
</dbReference>
<evidence type="ECO:0000259" key="10">
    <source>
        <dbReference type="PROSITE" id="PS51294"/>
    </source>
</evidence>
<dbReference type="GO" id="GO:0005634">
    <property type="term" value="C:nucleus"/>
    <property type="evidence" value="ECO:0007669"/>
    <property type="project" value="UniProtKB-SubCell"/>
</dbReference>
<evidence type="ECO:0000256" key="6">
    <source>
        <dbReference type="ARBA" id="ARBA00023163"/>
    </source>
</evidence>
<dbReference type="EMBL" id="JAKUCV010000638">
    <property type="protein sequence ID" value="KAJ4849337.1"/>
    <property type="molecule type" value="Genomic_DNA"/>
</dbReference>
<gene>
    <name evidence="11" type="ORF">Tsubulata_025666</name>
</gene>
<dbReference type="InterPro" id="IPR017930">
    <property type="entry name" value="Myb_dom"/>
</dbReference>
<dbReference type="InterPro" id="IPR009057">
    <property type="entry name" value="Homeodomain-like_sf"/>
</dbReference>
<feature type="domain" description="HTH myb-type" evidence="10">
    <location>
        <begin position="132"/>
        <end position="184"/>
    </location>
</feature>
<feature type="domain" description="Myb-like" evidence="9">
    <location>
        <begin position="132"/>
        <end position="180"/>
    </location>
</feature>
<dbReference type="OrthoDB" id="2143914at2759"/>
<keyword evidence="7" id="KW-0539">Nucleus</keyword>
<keyword evidence="12" id="KW-1185">Reference proteome</keyword>
<dbReference type="SMART" id="SM00717">
    <property type="entry name" value="SANT"/>
    <property type="match status" value="1"/>
</dbReference>